<feature type="compositionally biased region" description="Low complexity" evidence="8">
    <location>
        <begin position="178"/>
        <end position="194"/>
    </location>
</feature>
<feature type="compositionally biased region" description="Basic residues" evidence="8">
    <location>
        <begin position="166"/>
        <end position="177"/>
    </location>
</feature>
<evidence type="ECO:0000313" key="10">
    <source>
        <dbReference type="EMBL" id="KAF7266845.1"/>
    </source>
</evidence>
<dbReference type="FunFam" id="1.10.10.60:FF:000679">
    <property type="entry name" value="Homeobox protein aristaless"/>
    <property type="match status" value="1"/>
</dbReference>
<evidence type="ECO:0000313" key="11">
    <source>
        <dbReference type="Proteomes" id="UP000625711"/>
    </source>
</evidence>
<evidence type="ECO:0000256" key="3">
    <source>
        <dbReference type="ARBA" id="ARBA00023125"/>
    </source>
</evidence>
<proteinExistence type="predicted"/>
<dbReference type="GO" id="GO:0000981">
    <property type="term" value="F:DNA-binding transcription factor activity, RNA polymerase II-specific"/>
    <property type="evidence" value="ECO:0007669"/>
    <property type="project" value="InterPro"/>
</dbReference>
<protein>
    <recommendedName>
        <fullName evidence="9">Homeobox domain-containing protein</fullName>
    </recommendedName>
</protein>
<dbReference type="InterPro" id="IPR001356">
    <property type="entry name" value="HD"/>
</dbReference>
<evidence type="ECO:0000259" key="9">
    <source>
        <dbReference type="PROSITE" id="PS50071"/>
    </source>
</evidence>
<dbReference type="OrthoDB" id="6773560at2759"/>
<comment type="subcellular location">
    <subcellularLocation>
        <location evidence="1 6 7">Nucleus</location>
    </subcellularLocation>
</comment>
<evidence type="ECO:0000256" key="1">
    <source>
        <dbReference type="ARBA" id="ARBA00004123"/>
    </source>
</evidence>
<dbReference type="GO" id="GO:0005634">
    <property type="term" value="C:nucleus"/>
    <property type="evidence" value="ECO:0007669"/>
    <property type="project" value="UniProtKB-SubCell"/>
</dbReference>
<feature type="region of interest" description="Disordered" evidence="8">
    <location>
        <begin position="152"/>
        <end position="203"/>
    </location>
</feature>
<feature type="DNA-binding region" description="Homeobox" evidence="6">
    <location>
        <begin position="102"/>
        <end position="161"/>
    </location>
</feature>
<dbReference type="InterPro" id="IPR017970">
    <property type="entry name" value="Homeobox_CS"/>
</dbReference>
<dbReference type="PROSITE" id="PS50071">
    <property type="entry name" value="HOMEOBOX_2"/>
    <property type="match status" value="1"/>
</dbReference>
<keyword evidence="5 6" id="KW-0539">Nucleus</keyword>
<evidence type="ECO:0000256" key="8">
    <source>
        <dbReference type="SAM" id="MobiDB-lite"/>
    </source>
</evidence>
<comment type="caution">
    <text evidence="10">The sequence shown here is derived from an EMBL/GenBank/DDBJ whole genome shotgun (WGS) entry which is preliminary data.</text>
</comment>
<dbReference type="PANTHER" id="PTHR45793:SF5">
    <property type="entry name" value="HOMEOTIC PROTEIN OCELLILESS"/>
    <property type="match status" value="1"/>
</dbReference>
<evidence type="ECO:0000256" key="4">
    <source>
        <dbReference type="ARBA" id="ARBA00023155"/>
    </source>
</evidence>
<dbReference type="AlphaFoldDB" id="A0A834HXF9"/>
<dbReference type="SMART" id="SM00389">
    <property type="entry name" value="HOX"/>
    <property type="match status" value="1"/>
</dbReference>
<evidence type="ECO:0000256" key="2">
    <source>
        <dbReference type="ARBA" id="ARBA00022473"/>
    </source>
</evidence>
<dbReference type="SUPFAM" id="SSF46689">
    <property type="entry name" value="Homeodomain-like"/>
    <property type="match status" value="1"/>
</dbReference>
<dbReference type="EMBL" id="JAACXV010014493">
    <property type="protein sequence ID" value="KAF7266845.1"/>
    <property type="molecule type" value="Genomic_DNA"/>
</dbReference>
<sequence>MLFKRANFRLSPIPEEPAIPAIATNENNNQVGCTDECRKRAGKGKTGKGKCRGNCKPRVNFLAELGMTATWPNYHIAPVLHFGVPNLPTVTPYPPAVGSRKQRRERTTYNKEQLSNLEELFGKTRYPDIFMREEMALKINVPESRIQVWFKNRRAKARTQQIQKEARHKMRKQKRPSSRSSVSSRRAASASPPSLQNVSTLPQSISPPINVLTPASSISPPSCSNVKLENAGQSAIERMTEAYGHEVHPTGSPYMPQNAPSPYAQASQSSPTLTTQMSQISPQSCVSQLSNHLSNFNIGSSSTSSPSPPETPTLHGYNAAPQNYQNNYDYQNWYGSNNFYQANQAPAHPTYPNHNPSLVANMEYHYQNFYSNNNTPIYPSHHGNYNLGVNPQTYHFETSNHH</sequence>
<evidence type="ECO:0000256" key="5">
    <source>
        <dbReference type="ARBA" id="ARBA00023242"/>
    </source>
</evidence>
<reference evidence="10" key="1">
    <citation type="submission" date="2020-08" db="EMBL/GenBank/DDBJ databases">
        <title>Genome sequencing and assembly of the red palm weevil Rhynchophorus ferrugineus.</title>
        <authorList>
            <person name="Dias G.B."/>
            <person name="Bergman C.M."/>
            <person name="Manee M."/>
        </authorList>
    </citation>
    <scope>NUCLEOTIDE SEQUENCE</scope>
    <source>
        <strain evidence="10">AA-2017</strain>
        <tissue evidence="10">Whole larva</tissue>
    </source>
</reference>
<evidence type="ECO:0000256" key="6">
    <source>
        <dbReference type="PROSITE-ProRule" id="PRU00108"/>
    </source>
</evidence>
<name>A0A834HXF9_RHYFE</name>
<gene>
    <name evidence="10" type="ORF">GWI33_019873</name>
</gene>
<accession>A0A834HXF9</accession>
<feature type="domain" description="Homeobox" evidence="9">
    <location>
        <begin position="100"/>
        <end position="160"/>
    </location>
</feature>
<keyword evidence="11" id="KW-1185">Reference proteome</keyword>
<dbReference type="CDD" id="cd00086">
    <property type="entry name" value="homeodomain"/>
    <property type="match status" value="1"/>
</dbReference>
<keyword evidence="2" id="KW-0217">Developmental protein</keyword>
<dbReference type="InterPro" id="IPR009057">
    <property type="entry name" value="Homeodomain-like_sf"/>
</dbReference>
<dbReference type="Proteomes" id="UP000625711">
    <property type="component" value="Unassembled WGS sequence"/>
</dbReference>
<organism evidence="10 11">
    <name type="scientific">Rhynchophorus ferrugineus</name>
    <name type="common">Red palm weevil</name>
    <name type="synonym">Curculio ferrugineus</name>
    <dbReference type="NCBI Taxonomy" id="354439"/>
    <lineage>
        <taxon>Eukaryota</taxon>
        <taxon>Metazoa</taxon>
        <taxon>Ecdysozoa</taxon>
        <taxon>Arthropoda</taxon>
        <taxon>Hexapoda</taxon>
        <taxon>Insecta</taxon>
        <taxon>Pterygota</taxon>
        <taxon>Neoptera</taxon>
        <taxon>Endopterygota</taxon>
        <taxon>Coleoptera</taxon>
        <taxon>Polyphaga</taxon>
        <taxon>Cucujiformia</taxon>
        <taxon>Curculionidae</taxon>
        <taxon>Dryophthorinae</taxon>
        <taxon>Rhynchophorus</taxon>
    </lineage>
</organism>
<evidence type="ECO:0000256" key="7">
    <source>
        <dbReference type="RuleBase" id="RU000682"/>
    </source>
</evidence>
<dbReference type="PANTHER" id="PTHR45793">
    <property type="entry name" value="HOMEOBOX PROTEIN"/>
    <property type="match status" value="1"/>
</dbReference>
<dbReference type="Pfam" id="PF00046">
    <property type="entry name" value="Homeodomain"/>
    <property type="match status" value="1"/>
</dbReference>
<dbReference type="GO" id="GO:0000978">
    <property type="term" value="F:RNA polymerase II cis-regulatory region sequence-specific DNA binding"/>
    <property type="evidence" value="ECO:0007669"/>
    <property type="project" value="TreeGrafter"/>
</dbReference>
<dbReference type="PROSITE" id="PS00027">
    <property type="entry name" value="HOMEOBOX_1"/>
    <property type="match status" value="1"/>
</dbReference>
<keyword evidence="4 6" id="KW-0371">Homeobox</keyword>
<dbReference type="Gene3D" id="1.10.10.60">
    <property type="entry name" value="Homeodomain-like"/>
    <property type="match status" value="1"/>
</dbReference>
<keyword evidence="3 6" id="KW-0238">DNA-binding</keyword>